<accession>U2QFF7</accession>
<dbReference type="Proteomes" id="UP000017052">
    <property type="component" value="Unassembled WGS sequence"/>
</dbReference>
<dbReference type="GeneID" id="95360542"/>
<dbReference type="SUPFAM" id="SSF55469">
    <property type="entry name" value="FMN-dependent nitroreductase-like"/>
    <property type="match status" value="1"/>
</dbReference>
<proteinExistence type="predicted"/>
<dbReference type="InterPro" id="IPR052544">
    <property type="entry name" value="Bacteriocin_Proc_Enz"/>
</dbReference>
<name>U2QFF7_9ACTN</name>
<dbReference type="AlphaFoldDB" id="U2QFF7"/>
<dbReference type="EMBL" id="ACVN02000201">
    <property type="protein sequence ID" value="ERK54914.1"/>
    <property type="molecule type" value="Genomic_DNA"/>
</dbReference>
<dbReference type="InterPro" id="IPR000415">
    <property type="entry name" value="Nitroreductase-like"/>
</dbReference>
<dbReference type="Gene3D" id="3.40.109.10">
    <property type="entry name" value="NADH Oxidase"/>
    <property type="match status" value="1"/>
</dbReference>
<protein>
    <submittedName>
        <fullName evidence="1">SagB-type dehydrogenase domain protein</fullName>
    </submittedName>
</protein>
<keyword evidence="2" id="KW-1185">Reference proteome</keyword>
<evidence type="ECO:0000313" key="2">
    <source>
        <dbReference type="Proteomes" id="UP000017052"/>
    </source>
</evidence>
<sequence>MESTDASEVAEQRSDGGVAGRIDAVTMLRAARNDPEMAIPQRPAFMPGGVVLPLSNGLIVDGGAARQLLNGSASTSLVPRMIDLLDGTRTVPEVAAQLAVPSVQVEAAVALMATCGLIVPSLDAPDDVAPDVAAALARHLDTTKRWPSAAEAYHAAARQPAYVVNNGLLTQLLTESLRLSGDRASLVDTPLQAEQSGYIILVGAAADTLRQAMNHVRGTNGVVRVCGLRRDRVWIAPTSSKQTVCMNCLLSTLDAVQLSGSVDDSNPALRLAAALIALEIFHERLGIGRPLASNSLLVHDLSAGRSSQWMVPRTPGCDGCGIPGDRVDPPWPFIYDQAAVFPPRNQVAMKGHQMHYKPSNVALQWASRDFSHSDHHRFSADPDWQHPTDARSKLGALLRYGFGLHEIGDITQVRRFSPTGGNLGSPEGVIIVRDVEGVEPGAYCYLPFEDKCAYLGEFSDASLSAAISDMDFEAVLVVTTALERVEKKYHSLALRICFLDAGAAVSQLRHAADAFGFRALLVEHWDDGALAKRFGNNELHPVMAVIGICGLNGVGKEQ</sequence>
<organism evidence="1 2">
    <name type="scientific">Propionibacterium acidifaciens F0233</name>
    <dbReference type="NCBI Taxonomy" id="553198"/>
    <lineage>
        <taxon>Bacteria</taxon>
        <taxon>Bacillati</taxon>
        <taxon>Actinomycetota</taxon>
        <taxon>Actinomycetes</taxon>
        <taxon>Propionibacteriales</taxon>
        <taxon>Propionibacteriaceae</taxon>
        <taxon>Propionibacterium</taxon>
    </lineage>
</organism>
<dbReference type="GO" id="GO:0016491">
    <property type="term" value="F:oxidoreductase activity"/>
    <property type="evidence" value="ECO:0007669"/>
    <property type="project" value="InterPro"/>
</dbReference>
<gene>
    <name evidence="1" type="ORF">HMPREF0682_2555</name>
</gene>
<dbReference type="PANTHER" id="PTHR43745:SF2">
    <property type="entry name" value="NITROREDUCTASE MJ1384-RELATED"/>
    <property type="match status" value="1"/>
</dbReference>
<reference evidence="1" key="1">
    <citation type="submission" date="2013-08" db="EMBL/GenBank/DDBJ databases">
        <authorList>
            <person name="Durkin A.S."/>
            <person name="Haft D.R."/>
            <person name="McCorrison J."/>
            <person name="Torralba M."/>
            <person name="Gillis M."/>
            <person name="Haft D.H."/>
            <person name="Methe B."/>
            <person name="Sutton G."/>
            <person name="Nelson K.E."/>
        </authorList>
    </citation>
    <scope>NUCLEOTIDE SEQUENCE [LARGE SCALE GENOMIC DNA]</scope>
    <source>
        <strain evidence="1">F0233</strain>
    </source>
</reference>
<comment type="caution">
    <text evidence="1">The sequence shown here is derived from an EMBL/GenBank/DDBJ whole genome shotgun (WGS) entry which is preliminary data.</text>
</comment>
<evidence type="ECO:0000313" key="1">
    <source>
        <dbReference type="EMBL" id="ERK54914.1"/>
    </source>
</evidence>
<dbReference type="OrthoDB" id="7783880at2"/>
<dbReference type="PANTHER" id="PTHR43745">
    <property type="entry name" value="NITROREDUCTASE MJ1384-RELATED"/>
    <property type="match status" value="1"/>
</dbReference>
<dbReference type="RefSeq" id="WP_021797785.1">
    <property type="nucleotide sequence ID" value="NZ_ACVN02000201.1"/>
</dbReference>